<dbReference type="AlphaFoldDB" id="A0A4D4LQS4"/>
<dbReference type="Pfam" id="PF01266">
    <property type="entry name" value="DAO"/>
    <property type="match status" value="1"/>
</dbReference>
<proteinExistence type="predicted"/>
<evidence type="ECO:0000259" key="1">
    <source>
        <dbReference type="Pfam" id="PF01266"/>
    </source>
</evidence>
<feature type="domain" description="FAD dependent oxidoreductase" evidence="1">
    <location>
        <begin position="39"/>
        <end position="81"/>
    </location>
</feature>
<dbReference type="SUPFAM" id="SSF51905">
    <property type="entry name" value="FAD/NAD(P)-binding domain"/>
    <property type="match status" value="1"/>
</dbReference>
<organism evidence="2 3">
    <name type="scientific">Streptomyces violaceusniger</name>
    <dbReference type="NCBI Taxonomy" id="68280"/>
    <lineage>
        <taxon>Bacteria</taxon>
        <taxon>Bacillati</taxon>
        <taxon>Actinomycetota</taxon>
        <taxon>Actinomycetes</taxon>
        <taxon>Kitasatosporales</taxon>
        <taxon>Streptomycetaceae</taxon>
        <taxon>Streptomyces</taxon>
        <taxon>Streptomyces violaceusniger group</taxon>
    </lineage>
</organism>
<keyword evidence="3" id="KW-1185">Reference proteome</keyword>
<name>A0A4D4LQS4_STRVO</name>
<dbReference type="EMBL" id="BJHW01000002">
    <property type="protein sequence ID" value="GDY60209.1"/>
    <property type="molecule type" value="Genomic_DNA"/>
</dbReference>
<reference evidence="2 3" key="1">
    <citation type="journal article" date="2020" name="Int. J. Syst. Evol. Microbiol.">
        <title>Reclassification of Streptomyces castelarensis and Streptomyces sporoclivatus as later heterotypic synonyms of Streptomyces antimycoticus.</title>
        <authorList>
            <person name="Komaki H."/>
            <person name="Tamura T."/>
        </authorList>
    </citation>
    <scope>NUCLEOTIDE SEQUENCE [LARGE SCALE GENOMIC DNA]</scope>
    <source>
        <strain evidence="2 3">NBRC 13459</strain>
    </source>
</reference>
<gene>
    <name evidence="2" type="ORF">SVIO_108320</name>
</gene>
<dbReference type="InterPro" id="IPR006076">
    <property type="entry name" value="FAD-dep_OxRdtase"/>
</dbReference>
<protein>
    <recommendedName>
        <fullName evidence="1">FAD dependent oxidoreductase domain-containing protein</fullName>
    </recommendedName>
</protein>
<dbReference type="Gene3D" id="3.50.50.60">
    <property type="entry name" value="FAD/NAD(P)-binding domain"/>
    <property type="match status" value="1"/>
</dbReference>
<evidence type="ECO:0000313" key="2">
    <source>
        <dbReference type="EMBL" id="GDY60209.1"/>
    </source>
</evidence>
<comment type="caution">
    <text evidence="2">The sequence shown here is derived from an EMBL/GenBank/DDBJ whole genome shotgun (WGS) entry which is preliminary data.</text>
</comment>
<evidence type="ECO:0000313" key="3">
    <source>
        <dbReference type="Proteomes" id="UP000301309"/>
    </source>
</evidence>
<accession>A0A4D4LQS4</accession>
<dbReference type="InterPro" id="IPR036188">
    <property type="entry name" value="FAD/NAD-bd_sf"/>
</dbReference>
<sequence length="84" mass="8638">MLYSAMGALGLAPVPDVRADEYRAPQRSDFALTGRGGKKVLVLGGGIAGLATAYELGKAGYDCQILEAKDRPGAATGRSAAARR</sequence>
<dbReference type="Proteomes" id="UP000301309">
    <property type="component" value="Unassembled WGS sequence"/>
</dbReference>